<dbReference type="InterPro" id="IPR020895">
    <property type="entry name" value="Frataxin_CS"/>
</dbReference>
<keyword evidence="11" id="KW-0496">Mitochondrion</keyword>
<evidence type="ECO:0000256" key="12">
    <source>
        <dbReference type="ARBA" id="ARBA00047990"/>
    </source>
</evidence>
<dbReference type="PROSITE" id="PS50810">
    <property type="entry name" value="FRATAXIN_2"/>
    <property type="match status" value="1"/>
</dbReference>
<evidence type="ECO:0000256" key="1">
    <source>
        <dbReference type="ARBA" id="ARBA00004173"/>
    </source>
</evidence>
<comment type="similarity">
    <text evidence="2">Belongs to the frataxin family.</text>
</comment>
<keyword evidence="7" id="KW-0809">Transit peptide</keyword>
<dbReference type="SMART" id="SM01219">
    <property type="entry name" value="Frataxin_Cyay"/>
    <property type="match status" value="1"/>
</dbReference>
<dbReference type="GO" id="GO:0006879">
    <property type="term" value="P:intracellular iron ion homeostasis"/>
    <property type="evidence" value="ECO:0007669"/>
    <property type="project" value="UniProtKB-KW"/>
</dbReference>
<accession>A0A1Q3A765</accession>
<dbReference type="InterPro" id="IPR017789">
    <property type="entry name" value="Frataxin"/>
</dbReference>
<dbReference type="GO" id="GO:0051537">
    <property type="term" value="F:2 iron, 2 sulfur cluster binding"/>
    <property type="evidence" value="ECO:0007669"/>
    <property type="project" value="TreeGrafter"/>
</dbReference>
<comment type="caution">
    <text evidence="13">The sequence shown here is derived from an EMBL/GenBank/DDBJ whole genome shotgun (WGS) entry which is preliminary data.</text>
</comment>
<evidence type="ECO:0000256" key="7">
    <source>
        <dbReference type="ARBA" id="ARBA00022946"/>
    </source>
</evidence>
<proteinExistence type="inferred from homology"/>
<keyword evidence="10" id="KW-0406">Ion transport</keyword>
<dbReference type="Pfam" id="PF01491">
    <property type="entry name" value="Frataxin_Cyay"/>
    <property type="match status" value="1"/>
</dbReference>
<dbReference type="GO" id="GO:0034986">
    <property type="term" value="F:iron chaperone activity"/>
    <property type="evidence" value="ECO:0007669"/>
    <property type="project" value="TreeGrafter"/>
</dbReference>
<dbReference type="InterPro" id="IPR036524">
    <property type="entry name" value="Frataxin/CyaY_sf"/>
</dbReference>
<evidence type="ECO:0000256" key="2">
    <source>
        <dbReference type="ARBA" id="ARBA00008183"/>
    </source>
</evidence>
<dbReference type="GO" id="GO:0004322">
    <property type="term" value="F:ferroxidase activity"/>
    <property type="evidence" value="ECO:0007669"/>
    <property type="project" value="UniProtKB-EC"/>
</dbReference>
<dbReference type="Proteomes" id="UP000187013">
    <property type="component" value="Unassembled WGS sequence"/>
</dbReference>
<comment type="subcellular location">
    <subcellularLocation>
        <location evidence="1">Mitochondrion</location>
    </subcellularLocation>
</comment>
<keyword evidence="9" id="KW-0408">Iron</keyword>
<dbReference type="NCBIfam" id="TIGR03422">
    <property type="entry name" value="mito_frataxin"/>
    <property type="match status" value="1"/>
</dbReference>
<keyword evidence="4" id="KW-0409">Iron storage</keyword>
<sequence>MFRSTLIKASRFSRISAAALAVPKASLLPIRRWNYPHPQLHSQRFYSESFTLGDEIPPEVTNLPIQTYHEEADTLLESLSDQLEDLSQKYPESVPEVELTQGVMQLELGGIGSYVINKQPPNKQIWLASPVSGPNRFDFYKNEWISLRDGSKLLEILNNEVNQAVTQEKVDLTSTD</sequence>
<dbReference type="GO" id="GO:0016226">
    <property type="term" value="P:iron-sulfur cluster assembly"/>
    <property type="evidence" value="ECO:0007669"/>
    <property type="project" value="InterPro"/>
</dbReference>
<evidence type="ECO:0000256" key="8">
    <source>
        <dbReference type="ARBA" id="ARBA00023002"/>
    </source>
</evidence>
<dbReference type="InterPro" id="IPR002908">
    <property type="entry name" value="Frataxin/CyaY"/>
</dbReference>
<evidence type="ECO:0000256" key="11">
    <source>
        <dbReference type="ARBA" id="ARBA00023128"/>
    </source>
</evidence>
<dbReference type="PROSITE" id="PS01344">
    <property type="entry name" value="FRATAXIN_1"/>
    <property type="match status" value="1"/>
</dbReference>
<dbReference type="PANTHER" id="PTHR16821">
    <property type="entry name" value="FRATAXIN"/>
    <property type="match status" value="1"/>
</dbReference>
<dbReference type="Gene3D" id="3.30.920.10">
    <property type="entry name" value="Frataxin/CyaY"/>
    <property type="match status" value="1"/>
</dbReference>
<dbReference type="NCBIfam" id="TIGR03421">
    <property type="entry name" value="FeS_CyaY"/>
    <property type="match status" value="1"/>
</dbReference>
<protein>
    <recommendedName>
        <fullName evidence="3">ferroxidase</fullName>
        <ecNumber evidence="3">1.16.3.1</ecNumber>
    </recommendedName>
</protein>
<dbReference type="GO" id="GO:0005739">
    <property type="term" value="C:mitochondrion"/>
    <property type="evidence" value="ECO:0007669"/>
    <property type="project" value="UniProtKB-SubCell"/>
</dbReference>
<dbReference type="GO" id="GO:0008198">
    <property type="term" value="F:ferrous iron binding"/>
    <property type="evidence" value="ECO:0007669"/>
    <property type="project" value="TreeGrafter"/>
</dbReference>
<dbReference type="OrthoDB" id="1897642at2759"/>
<evidence type="ECO:0000256" key="4">
    <source>
        <dbReference type="ARBA" id="ARBA00022434"/>
    </source>
</evidence>
<evidence type="ECO:0000313" key="14">
    <source>
        <dbReference type="Proteomes" id="UP000187013"/>
    </source>
</evidence>
<keyword evidence="8" id="KW-0560">Oxidoreductase</keyword>
<keyword evidence="5" id="KW-0813">Transport</keyword>
<comment type="catalytic activity">
    <reaction evidence="12">
        <text>4 Fe(2+) + O2 + 4 H(+) = 4 Fe(3+) + 2 H2O</text>
        <dbReference type="Rhea" id="RHEA:11148"/>
        <dbReference type="ChEBI" id="CHEBI:15377"/>
        <dbReference type="ChEBI" id="CHEBI:15378"/>
        <dbReference type="ChEBI" id="CHEBI:15379"/>
        <dbReference type="ChEBI" id="CHEBI:29033"/>
        <dbReference type="ChEBI" id="CHEBI:29034"/>
        <dbReference type="EC" id="1.16.3.1"/>
    </reaction>
</comment>
<evidence type="ECO:0000256" key="5">
    <source>
        <dbReference type="ARBA" id="ARBA00022448"/>
    </source>
</evidence>
<dbReference type="GO" id="GO:0008199">
    <property type="term" value="F:ferric iron binding"/>
    <property type="evidence" value="ECO:0007669"/>
    <property type="project" value="InterPro"/>
</dbReference>
<dbReference type="GO" id="GO:0006826">
    <property type="term" value="P:iron ion transport"/>
    <property type="evidence" value="ECO:0007669"/>
    <property type="project" value="UniProtKB-KW"/>
</dbReference>
<keyword evidence="6" id="KW-0410">Iron transport</keyword>
<dbReference type="AlphaFoldDB" id="A0A1Q3A765"/>
<evidence type="ECO:0000313" key="13">
    <source>
        <dbReference type="EMBL" id="GAV51542.1"/>
    </source>
</evidence>
<evidence type="ECO:0000256" key="3">
    <source>
        <dbReference type="ARBA" id="ARBA00013107"/>
    </source>
</evidence>
<name>A0A1Q3A765_ZYGRO</name>
<dbReference type="EMBL" id="BDGX01000032">
    <property type="protein sequence ID" value="GAV51542.1"/>
    <property type="molecule type" value="Genomic_DNA"/>
</dbReference>
<dbReference type="PANTHER" id="PTHR16821:SF2">
    <property type="entry name" value="FRATAXIN, MITOCHONDRIAL"/>
    <property type="match status" value="1"/>
</dbReference>
<dbReference type="EC" id="1.16.3.1" evidence="3"/>
<organism evidence="13 14">
    <name type="scientific">Zygosaccharomyces rouxii</name>
    <dbReference type="NCBI Taxonomy" id="4956"/>
    <lineage>
        <taxon>Eukaryota</taxon>
        <taxon>Fungi</taxon>
        <taxon>Dikarya</taxon>
        <taxon>Ascomycota</taxon>
        <taxon>Saccharomycotina</taxon>
        <taxon>Saccharomycetes</taxon>
        <taxon>Saccharomycetales</taxon>
        <taxon>Saccharomycetaceae</taxon>
        <taxon>Zygosaccharomyces</taxon>
    </lineage>
</organism>
<reference evidence="13 14" key="1">
    <citation type="submission" date="2016-08" db="EMBL/GenBank/DDBJ databases">
        <title>Draft genome sequence of allopolyploid Zygosaccharomyces rouxii.</title>
        <authorList>
            <person name="Watanabe J."/>
            <person name="Uehara K."/>
            <person name="Mogi Y."/>
            <person name="Tsukioka Y."/>
        </authorList>
    </citation>
    <scope>NUCLEOTIDE SEQUENCE [LARGE SCALE GENOMIC DNA]</scope>
    <source>
        <strain evidence="13 14">NBRC 110957</strain>
    </source>
</reference>
<evidence type="ECO:0000256" key="10">
    <source>
        <dbReference type="ARBA" id="ARBA00023065"/>
    </source>
</evidence>
<evidence type="ECO:0000256" key="6">
    <source>
        <dbReference type="ARBA" id="ARBA00022496"/>
    </source>
</evidence>
<evidence type="ECO:0000256" key="9">
    <source>
        <dbReference type="ARBA" id="ARBA00023004"/>
    </source>
</evidence>
<dbReference type="SUPFAM" id="SSF55387">
    <property type="entry name" value="Frataxin/Nqo15-like"/>
    <property type="match status" value="1"/>
</dbReference>
<gene>
    <name evidence="13" type="ORF">ZYGR_0AF00130</name>
</gene>